<keyword evidence="5 12" id="KW-1133">Transmembrane helix</keyword>
<feature type="transmembrane region" description="Helical" evidence="12">
    <location>
        <begin position="347"/>
        <end position="366"/>
    </location>
</feature>
<evidence type="ECO:0000256" key="6">
    <source>
        <dbReference type="ARBA" id="ARBA00023053"/>
    </source>
</evidence>
<sequence length="526" mass="56251">MEAAGAAVLLGLLLLAAKASEEAAERLGLPGFAGSVLAGLILSRAVTGLVSPSDLGQASLLFMLGINFTLFLAGVEELSNPSLLRPRVREVLVSLLLLSLSIASVLPLLHVIASMPLRVELALAIVMAMVSAGPLMKILLSKGTLREQDVAAMRIALIAEVAGLTLFNTVAQGLSVDKLVESAAFIILIYLFGRHYLDKFMLFIERHMAVREAPFAIVVSLVIMAGYIAEVLGFNAAVTALLLGVSLSEYMELRPLYLERVRAFTYGFLEPLFFIGIGVNAARPGLPTLLLSLALLAASSAPKIAVAMLEGFRGRESLLYLAKGGVDAALLLTLLQDGLLGYDAYTAVLMAIVASTILSSLSLRVTERRPDILRLRLRDVDLQMNVIHADETAEYAARVVSEKGAVVVVDEHMRPAGYVVAEDLVGVDPQLLRRLPVRFFTRTEVPIVTADTRLVEILSNAALLHEPIIAVVNEKGEVVGTITVRTLLSLLIGQKEGAASQRRGRGSEAPAPQHPRGGRDAPPSSR</sequence>
<feature type="transmembrane region" description="Helical" evidence="12">
    <location>
        <begin position="179"/>
        <end position="197"/>
    </location>
</feature>
<name>A0A0V8RTA3_PYROC</name>
<dbReference type="EMBL" id="LNTB01000001">
    <property type="protein sequence ID" value="KSW11312.1"/>
    <property type="molecule type" value="Genomic_DNA"/>
</dbReference>
<dbReference type="Gene3D" id="1.20.1530.20">
    <property type="match status" value="1"/>
</dbReference>
<evidence type="ECO:0000256" key="2">
    <source>
        <dbReference type="ARBA" id="ARBA00022448"/>
    </source>
</evidence>
<keyword evidence="4 12" id="KW-0812">Transmembrane</keyword>
<evidence type="ECO:0000256" key="3">
    <source>
        <dbReference type="ARBA" id="ARBA00022449"/>
    </source>
</evidence>
<feature type="region of interest" description="Disordered" evidence="11">
    <location>
        <begin position="496"/>
        <end position="526"/>
    </location>
</feature>
<evidence type="ECO:0000256" key="9">
    <source>
        <dbReference type="ARBA" id="ARBA00023201"/>
    </source>
</evidence>
<dbReference type="InterPro" id="IPR046342">
    <property type="entry name" value="CBS_dom_sf"/>
</dbReference>
<dbReference type="InterPro" id="IPR000644">
    <property type="entry name" value="CBS_dom"/>
</dbReference>
<dbReference type="AlphaFoldDB" id="A0A0V8RTA3"/>
<keyword evidence="7" id="KW-0406">Ion transport</keyword>
<comment type="subcellular location">
    <subcellularLocation>
        <location evidence="1">Membrane</location>
        <topology evidence="1">Multi-pass membrane protein</topology>
    </subcellularLocation>
</comment>
<dbReference type="Pfam" id="PF00999">
    <property type="entry name" value="Na_H_Exchanger"/>
    <property type="match status" value="1"/>
</dbReference>
<evidence type="ECO:0000256" key="12">
    <source>
        <dbReference type="SAM" id="Phobius"/>
    </source>
</evidence>
<reference evidence="14 15" key="1">
    <citation type="submission" date="2015-11" db="EMBL/GenBank/DDBJ databases">
        <title>Genome sequence of Pyrodictium occultum PL-19, a marine hyperthermophilic archaeon isolated from Volcano, Italy.</title>
        <authorList>
            <person name="Utturkar S."/>
            <person name="Huber H."/>
            <person name="Leptihn S."/>
            <person name="Brown S."/>
            <person name="Stetter K.O."/>
            <person name="Podar M."/>
        </authorList>
    </citation>
    <scope>NUCLEOTIDE SEQUENCE [LARGE SCALE GENOMIC DNA]</scope>
    <source>
        <strain evidence="14 15">PL-19</strain>
    </source>
</reference>
<feature type="transmembrane region" description="Helical" evidence="12">
    <location>
        <begin position="288"/>
        <end position="306"/>
    </location>
</feature>
<accession>A0A0V8RTA3</accession>
<keyword evidence="2" id="KW-0813">Transport</keyword>
<dbReference type="PANTHER" id="PTHR43562:SF3">
    <property type="entry name" value="SODIUM ION_PROTON EXCHANGER (EUROFUNG)"/>
    <property type="match status" value="1"/>
</dbReference>
<feature type="domain" description="CBS" evidence="13">
    <location>
        <begin position="440"/>
        <end position="500"/>
    </location>
</feature>
<dbReference type="Gene3D" id="3.10.580.10">
    <property type="entry name" value="CBS-domain"/>
    <property type="match status" value="1"/>
</dbReference>
<dbReference type="InterPro" id="IPR006153">
    <property type="entry name" value="Cation/H_exchanger_TM"/>
</dbReference>
<keyword evidence="8 12" id="KW-0472">Membrane</keyword>
<organism evidence="14 15">
    <name type="scientific">Pyrodictium occultum</name>
    <dbReference type="NCBI Taxonomy" id="2309"/>
    <lineage>
        <taxon>Archaea</taxon>
        <taxon>Thermoproteota</taxon>
        <taxon>Thermoprotei</taxon>
        <taxon>Desulfurococcales</taxon>
        <taxon>Pyrodictiaceae</taxon>
        <taxon>Pyrodictium</taxon>
    </lineage>
</organism>
<dbReference type="Pfam" id="PF00571">
    <property type="entry name" value="CBS"/>
    <property type="match status" value="1"/>
</dbReference>
<dbReference type="GO" id="GO:0015297">
    <property type="term" value="F:antiporter activity"/>
    <property type="evidence" value="ECO:0007669"/>
    <property type="project" value="UniProtKB-KW"/>
</dbReference>
<feature type="transmembrane region" description="Helical" evidence="12">
    <location>
        <begin position="58"/>
        <end position="79"/>
    </location>
</feature>
<dbReference type="GO" id="GO:1902600">
    <property type="term" value="P:proton transmembrane transport"/>
    <property type="evidence" value="ECO:0007669"/>
    <property type="project" value="InterPro"/>
</dbReference>
<evidence type="ECO:0000256" key="7">
    <source>
        <dbReference type="ARBA" id="ARBA00023065"/>
    </source>
</evidence>
<keyword evidence="6" id="KW-0915">Sodium</keyword>
<dbReference type="Proteomes" id="UP000053352">
    <property type="component" value="Unassembled WGS sequence"/>
</dbReference>
<dbReference type="PROSITE" id="PS51371">
    <property type="entry name" value="CBS"/>
    <property type="match status" value="1"/>
</dbReference>
<dbReference type="PANTHER" id="PTHR43562">
    <property type="entry name" value="NAPA-TYPE SODIUM/HYDROGEN ANTIPORTER"/>
    <property type="match status" value="1"/>
</dbReference>
<dbReference type="SUPFAM" id="SSF54631">
    <property type="entry name" value="CBS-domain pair"/>
    <property type="match status" value="1"/>
</dbReference>
<dbReference type="STRING" id="2309.CF15_00100"/>
<evidence type="ECO:0000256" key="4">
    <source>
        <dbReference type="ARBA" id="ARBA00022692"/>
    </source>
</evidence>
<dbReference type="OrthoDB" id="12029at2157"/>
<dbReference type="RefSeq" id="WP_058369985.1">
    <property type="nucleotide sequence ID" value="NZ_LNTB01000001.1"/>
</dbReference>
<proteinExistence type="predicted"/>
<gene>
    <name evidence="14" type="ORF">CF15_00100</name>
</gene>
<evidence type="ECO:0000256" key="5">
    <source>
        <dbReference type="ARBA" id="ARBA00022989"/>
    </source>
</evidence>
<evidence type="ECO:0000256" key="1">
    <source>
        <dbReference type="ARBA" id="ARBA00004141"/>
    </source>
</evidence>
<feature type="transmembrane region" description="Helical" evidence="12">
    <location>
        <begin position="121"/>
        <end position="140"/>
    </location>
</feature>
<keyword evidence="10" id="KW-0129">CBS domain</keyword>
<dbReference type="GO" id="GO:0006814">
    <property type="term" value="P:sodium ion transport"/>
    <property type="evidence" value="ECO:0007669"/>
    <property type="project" value="UniProtKB-KW"/>
</dbReference>
<keyword evidence="9" id="KW-0739">Sodium transport</keyword>
<evidence type="ECO:0000313" key="15">
    <source>
        <dbReference type="Proteomes" id="UP000053352"/>
    </source>
</evidence>
<dbReference type="GO" id="GO:0016020">
    <property type="term" value="C:membrane"/>
    <property type="evidence" value="ECO:0007669"/>
    <property type="project" value="UniProtKB-SubCell"/>
</dbReference>
<evidence type="ECO:0000256" key="8">
    <source>
        <dbReference type="ARBA" id="ARBA00023136"/>
    </source>
</evidence>
<feature type="transmembrane region" description="Helical" evidence="12">
    <location>
        <begin position="91"/>
        <end position="115"/>
    </location>
</feature>
<keyword evidence="3" id="KW-0050">Antiport</keyword>
<evidence type="ECO:0000256" key="11">
    <source>
        <dbReference type="SAM" id="MobiDB-lite"/>
    </source>
</evidence>
<feature type="transmembrane region" description="Helical" evidence="12">
    <location>
        <begin position="152"/>
        <end position="173"/>
    </location>
</feature>
<protein>
    <recommendedName>
        <fullName evidence="13">CBS domain-containing protein</fullName>
    </recommendedName>
</protein>
<dbReference type="InterPro" id="IPR038770">
    <property type="entry name" value="Na+/solute_symporter_sf"/>
</dbReference>
<keyword evidence="15" id="KW-1185">Reference proteome</keyword>
<feature type="transmembrane region" description="Helical" evidence="12">
    <location>
        <begin position="263"/>
        <end position="282"/>
    </location>
</feature>
<comment type="caution">
    <text evidence="14">The sequence shown here is derived from an EMBL/GenBank/DDBJ whole genome shotgun (WGS) entry which is preliminary data.</text>
</comment>
<evidence type="ECO:0000259" key="13">
    <source>
        <dbReference type="PROSITE" id="PS51371"/>
    </source>
</evidence>
<evidence type="ECO:0000256" key="10">
    <source>
        <dbReference type="PROSITE-ProRule" id="PRU00703"/>
    </source>
</evidence>
<evidence type="ECO:0000313" key="14">
    <source>
        <dbReference type="EMBL" id="KSW11312.1"/>
    </source>
</evidence>